<dbReference type="GO" id="GO:0016787">
    <property type="term" value="F:hydrolase activity"/>
    <property type="evidence" value="ECO:0007669"/>
    <property type="project" value="UniProtKB-KW"/>
</dbReference>
<feature type="compositionally biased region" description="Polar residues" evidence="5">
    <location>
        <begin position="288"/>
        <end position="298"/>
    </location>
</feature>
<dbReference type="Gene3D" id="3.40.50.300">
    <property type="entry name" value="P-loop containing nucleotide triphosphate hydrolases"/>
    <property type="match status" value="1"/>
</dbReference>
<evidence type="ECO:0000256" key="3">
    <source>
        <dbReference type="ARBA" id="ARBA00022840"/>
    </source>
</evidence>
<dbReference type="PROSITE" id="PS51192">
    <property type="entry name" value="HELICASE_ATP_BIND_1"/>
    <property type="match status" value="1"/>
</dbReference>
<dbReference type="InterPro" id="IPR014001">
    <property type="entry name" value="Helicase_ATP-bd"/>
</dbReference>
<evidence type="ECO:0000313" key="8">
    <source>
        <dbReference type="Proteomes" id="UP000663841"/>
    </source>
</evidence>
<dbReference type="GO" id="GO:0003724">
    <property type="term" value="F:RNA helicase activity"/>
    <property type="evidence" value="ECO:0007669"/>
    <property type="project" value="UniProtKB-EC"/>
</dbReference>
<dbReference type="EMBL" id="CAJMWW010000218">
    <property type="protein sequence ID" value="CAE6458237.1"/>
    <property type="molecule type" value="Genomic_DNA"/>
</dbReference>
<evidence type="ECO:0000256" key="2">
    <source>
        <dbReference type="ARBA" id="ARBA00022801"/>
    </source>
</evidence>
<evidence type="ECO:0000256" key="4">
    <source>
        <dbReference type="RuleBase" id="RU365068"/>
    </source>
</evidence>
<feature type="region of interest" description="Disordered" evidence="5">
    <location>
        <begin position="287"/>
        <end position="317"/>
    </location>
</feature>
<dbReference type="Pfam" id="PF14223">
    <property type="entry name" value="Retrotran_gag_2"/>
    <property type="match status" value="1"/>
</dbReference>
<name>A0A8H3BI00_9AGAM</name>
<proteinExistence type="inferred from homology"/>
<dbReference type="Pfam" id="PF00270">
    <property type="entry name" value="DEAD"/>
    <property type="match status" value="1"/>
</dbReference>
<sequence>MPTNPSESECNNPVTRSSQNKAQLLEAMMRNVPKLKELNYTQWKNIITNSIKKAKLWEYVDGSIEEPSEHDASNLTTYYDEATAVRNAILGSLEPVAQRYIEEALDPREAWLTLEKKYLTAEAETDSKLASIEKQLVDLRLEEEGDMVEHITQFCRMRCQLSGTPLAIDDQTCISMLYRSLPPSFRQSVLTPEGAEMKDFNALCARLTYLSQNPEPAAPVDDTPPVPAEDFTTWGVPEDIKAFGLTGDKNPLLEERAAVTCRDCLLKDHKAGTPECPQYEWRKELWGTKSQETAPETSESGKDLSAKQPAPASSNRLSYEFSEPVKVVLTFDELGLKPQLRQSLLRYSQPSVIQQCAILPIIQGRNVLAQAPSDNGKTTALVISALQVVDSTLPCVQVLVFTSTVEAAAAFQKAASGLGSGLSILCSSDGTSVTSLARINKNHIFVGIPATLLGLVRRSIINLHKLKAVFLDDIDKLMESGMEDQILGVYRHVPPLAQVVASSTVFFSSISTTITKLLADPLQVLVNHNKSISIGTHCYVMVPGGQKPNVLSASFSALGVNGLALLCRDLTEITHNNWSIALGFYYLQESMQPSQWANLTQNFASNLSNIRACISRVGYYNGAYGPVSNVILATSDAALSTARLPSVALPLVNYDVPSNVEDYIKRLDHWRLADPGLTQMIITFVTADTEEINVIRDLERHYGVRSTELLWDGESKTLY</sequence>
<dbReference type="InterPro" id="IPR027417">
    <property type="entry name" value="P-loop_NTPase"/>
</dbReference>
<dbReference type="GO" id="GO:0003723">
    <property type="term" value="F:RNA binding"/>
    <property type="evidence" value="ECO:0007669"/>
    <property type="project" value="UniProtKB-UniRule"/>
</dbReference>
<keyword evidence="4" id="KW-0694">RNA-binding</keyword>
<dbReference type="InterPro" id="IPR011545">
    <property type="entry name" value="DEAD/DEAH_box_helicase_dom"/>
</dbReference>
<dbReference type="SMART" id="SM00487">
    <property type="entry name" value="DEXDc"/>
    <property type="match status" value="1"/>
</dbReference>
<keyword evidence="4" id="KW-0347">Helicase</keyword>
<comment type="domain">
    <text evidence="4">The Q motif is unique to and characteristic of the DEAD box family of RNA helicases and controls ATP binding and hydrolysis.</text>
</comment>
<comment type="catalytic activity">
    <reaction evidence="4">
        <text>ATP + H2O = ADP + phosphate + H(+)</text>
        <dbReference type="Rhea" id="RHEA:13065"/>
        <dbReference type="ChEBI" id="CHEBI:15377"/>
        <dbReference type="ChEBI" id="CHEBI:15378"/>
        <dbReference type="ChEBI" id="CHEBI:30616"/>
        <dbReference type="ChEBI" id="CHEBI:43474"/>
        <dbReference type="ChEBI" id="CHEBI:456216"/>
        <dbReference type="EC" id="3.6.4.13"/>
    </reaction>
</comment>
<protein>
    <recommendedName>
        <fullName evidence="4">ATP-dependent RNA helicase</fullName>
        <ecNumber evidence="4">3.6.4.13</ecNumber>
    </recommendedName>
</protein>
<dbReference type="Proteomes" id="UP000663841">
    <property type="component" value="Unassembled WGS sequence"/>
</dbReference>
<comment type="caution">
    <text evidence="7">The sequence shown here is derived from an EMBL/GenBank/DDBJ whole genome shotgun (WGS) entry which is preliminary data.</text>
</comment>
<organism evidence="7 8">
    <name type="scientific">Rhizoctonia solani</name>
    <dbReference type="NCBI Taxonomy" id="456999"/>
    <lineage>
        <taxon>Eukaryota</taxon>
        <taxon>Fungi</taxon>
        <taxon>Dikarya</taxon>
        <taxon>Basidiomycota</taxon>
        <taxon>Agaricomycotina</taxon>
        <taxon>Agaricomycetes</taxon>
        <taxon>Cantharellales</taxon>
        <taxon>Ceratobasidiaceae</taxon>
        <taxon>Rhizoctonia</taxon>
    </lineage>
</organism>
<comment type="function">
    <text evidence="4">RNA helicase.</text>
</comment>
<keyword evidence="2 4" id="KW-0378">Hydrolase</keyword>
<feature type="domain" description="Helicase ATP-binding" evidence="6">
    <location>
        <begin position="358"/>
        <end position="524"/>
    </location>
</feature>
<dbReference type="GO" id="GO:0005524">
    <property type="term" value="F:ATP binding"/>
    <property type="evidence" value="ECO:0007669"/>
    <property type="project" value="UniProtKB-UniRule"/>
</dbReference>
<dbReference type="SUPFAM" id="SSF52540">
    <property type="entry name" value="P-loop containing nucleoside triphosphate hydrolases"/>
    <property type="match status" value="1"/>
</dbReference>
<evidence type="ECO:0000313" key="7">
    <source>
        <dbReference type="EMBL" id="CAE6458237.1"/>
    </source>
</evidence>
<reference evidence="7" key="1">
    <citation type="submission" date="2021-01" db="EMBL/GenBank/DDBJ databases">
        <authorList>
            <person name="Kaushik A."/>
        </authorList>
    </citation>
    <scope>NUCLEOTIDE SEQUENCE</scope>
    <source>
        <strain evidence="7">AG3-T5</strain>
    </source>
</reference>
<gene>
    <name evidence="7" type="ORF">RDB_LOCUS145105</name>
</gene>
<dbReference type="AlphaFoldDB" id="A0A8H3BI00"/>
<evidence type="ECO:0000259" key="6">
    <source>
        <dbReference type="PROSITE" id="PS51192"/>
    </source>
</evidence>
<dbReference type="PANTHER" id="PTHR24031">
    <property type="entry name" value="RNA HELICASE"/>
    <property type="match status" value="1"/>
</dbReference>
<evidence type="ECO:0000256" key="5">
    <source>
        <dbReference type="SAM" id="MobiDB-lite"/>
    </source>
</evidence>
<keyword evidence="3 4" id="KW-0067">ATP-binding</keyword>
<comment type="similarity">
    <text evidence="4">Belongs to the DEAD box helicase family.</text>
</comment>
<accession>A0A8H3BI00</accession>
<evidence type="ECO:0000256" key="1">
    <source>
        <dbReference type="ARBA" id="ARBA00022741"/>
    </source>
</evidence>
<keyword evidence="1 4" id="KW-0547">Nucleotide-binding</keyword>
<dbReference type="EC" id="3.6.4.13" evidence="4"/>